<evidence type="ECO:0000313" key="3">
    <source>
        <dbReference type="EMBL" id="KDO29994.1"/>
    </source>
</evidence>
<dbReference type="GeneID" id="24127588"/>
<feature type="domain" description="Cyclic nucleotide-binding" evidence="2">
    <location>
        <begin position="130"/>
        <end position="181"/>
    </location>
</feature>
<dbReference type="VEuPathDB" id="FungiDB:SPRG_05183"/>
<dbReference type="PROSITE" id="PS50042">
    <property type="entry name" value="CNMP_BINDING_3"/>
    <property type="match status" value="3"/>
</dbReference>
<feature type="region of interest" description="Disordered" evidence="1">
    <location>
        <begin position="175"/>
        <end position="228"/>
    </location>
</feature>
<feature type="domain" description="Cyclic nucleotide-binding" evidence="2">
    <location>
        <begin position="307"/>
        <end position="374"/>
    </location>
</feature>
<dbReference type="STRING" id="695850.A0A067CGV9"/>
<dbReference type="EMBL" id="KK583203">
    <property type="protein sequence ID" value="KDO29994.1"/>
    <property type="molecule type" value="Genomic_DNA"/>
</dbReference>
<reference evidence="3 4" key="1">
    <citation type="journal article" date="2013" name="PLoS Genet.">
        <title>Distinctive expansion of potential virulence genes in the genome of the oomycete fish pathogen Saprolegnia parasitica.</title>
        <authorList>
            <person name="Jiang R.H."/>
            <person name="de Bruijn I."/>
            <person name="Haas B.J."/>
            <person name="Belmonte R."/>
            <person name="Lobach L."/>
            <person name="Christie J."/>
            <person name="van den Ackerveken G."/>
            <person name="Bottin A."/>
            <person name="Bulone V."/>
            <person name="Diaz-Moreno S.M."/>
            <person name="Dumas B."/>
            <person name="Fan L."/>
            <person name="Gaulin E."/>
            <person name="Govers F."/>
            <person name="Grenville-Briggs L.J."/>
            <person name="Horner N.R."/>
            <person name="Levin J.Z."/>
            <person name="Mammella M."/>
            <person name="Meijer H.J."/>
            <person name="Morris P."/>
            <person name="Nusbaum C."/>
            <person name="Oome S."/>
            <person name="Phillips A.J."/>
            <person name="van Rooyen D."/>
            <person name="Rzeszutek E."/>
            <person name="Saraiva M."/>
            <person name="Secombes C.J."/>
            <person name="Seidl M.F."/>
            <person name="Snel B."/>
            <person name="Stassen J.H."/>
            <person name="Sykes S."/>
            <person name="Tripathy S."/>
            <person name="van den Berg H."/>
            <person name="Vega-Arreguin J.C."/>
            <person name="Wawra S."/>
            <person name="Young S.K."/>
            <person name="Zeng Q."/>
            <person name="Dieguez-Uribeondo J."/>
            <person name="Russ C."/>
            <person name="Tyler B.M."/>
            <person name="van West P."/>
        </authorList>
    </citation>
    <scope>NUCLEOTIDE SEQUENCE [LARGE SCALE GENOMIC DNA]</scope>
    <source>
        <strain evidence="3 4">CBS 223.65</strain>
    </source>
</reference>
<dbReference type="KEGG" id="spar:SPRG_05183"/>
<dbReference type="RefSeq" id="XP_012199177.1">
    <property type="nucleotide sequence ID" value="XM_012343787.1"/>
</dbReference>
<feature type="compositionally biased region" description="Low complexity" evidence="1">
    <location>
        <begin position="195"/>
        <end position="212"/>
    </location>
</feature>
<evidence type="ECO:0000259" key="2">
    <source>
        <dbReference type="PROSITE" id="PS50042"/>
    </source>
</evidence>
<dbReference type="Proteomes" id="UP000030745">
    <property type="component" value="Unassembled WGS sequence"/>
</dbReference>
<dbReference type="OrthoDB" id="2021138at2759"/>
<accession>A0A067CGV9</accession>
<evidence type="ECO:0000313" key="4">
    <source>
        <dbReference type="Proteomes" id="UP000030745"/>
    </source>
</evidence>
<evidence type="ECO:0000256" key="1">
    <source>
        <dbReference type="SAM" id="MobiDB-lite"/>
    </source>
</evidence>
<dbReference type="CDD" id="cd00038">
    <property type="entry name" value="CAP_ED"/>
    <property type="match status" value="1"/>
</dbReference>
<sequence>MLLGKKPLPPHRQRTLRHLFADPEGLEYLVSEDATLYPPVVIHGRVFTNIDPQTRERAQKRWDALRDVVIRTPELTRIAQKLQESVRILKMHPSERSDTDVAQLYAWLMSQENLSPVFKPTIGKNVCREMEFLHLRPNDIIVHQGDIGETCFIVVSGQVGIHVRTPDEQAAFAKAGGRQDFPPDPPTCQQEQEAARQAVSSRRSSGQVGGRRLSNFLPPAPPKPVVTPESLARCGNKVATLRSGATFGEICLIEADSKRTATVIVDATCPMANLIVLSASSYAKMTRSPRTEGTISDHIAFLAQMHLFKTWSKMQLMRLASSLRYMVFAPQQYILRKNVDVEYFYMFLGGEAKEVSSVSFHEDVLTGYGRCCFFFTTIPIALPSRRPNTRVTTELTHLSKFDVAGLVLGKKMHLCPVDVKAGRP</sequence>
<dbReference type="InterPro" id="IPR018490">
    <property type="entry name" value="cNMP-bd_dom_sf"/>
</dbReference>
<keyword evidence="4" id="KW-1185">Reference proteome</keyword>
<dbReference type="InterPro" id="IPR000595">
    <property type="entry name" value="cNMP-bd_dom"/>
</dbReference>
<proteinExistence type="predicted"/>
<dbReference type="PANTHER" id="PTHR23011:SF28">
    <property type="entry name" value="CYCLIC NUCLEOTIDE-BINDING DOMAIN CONTAINING PROTEIN"/>
    <property type="match status" value="1"/>
</dbReference>
<dbReference type="PANTHER" id="PTHR23011">
    <property type="entry name" value="CYCLIC NUCLEOTIDE-BINDING DOMAIN CONTAINING PROTEIN"/>
    <property type="match status" value="1"/>
</dbReference>
<dbReference type="OMA" id="VCREMEF"/>
<dbReference type="Pfam" id="PF00027">
    <property type="entry name" value="cNMP_binding"/>
    <property type="match status" value="1"/>
</dbReference>
<organism evidence="3 4">
    <name type="scientific">Saprolegnia parasitica (strain CBS 223.65)</name>
    <dbReference type="NCBI Taxonomy" id="695850"/>
    <lineage>
        <taxon>Eukaryota</taxon>
        <taxon>Sar</taxon>
        <taxon>Stramenopiles</taxon>
        <taxon>Oomycota</taxon>
        <taxon>Saprolegniomycetes</taxon>
        <taxon>Saprolegniales</taxon>
        <taxon>Saprolegniaceae</taxon>
        <taxon>Saprolegnia</taxon>
    </lineage>
</organism>
<dbReference type="AlphaFoldDB" id="A0A067CGV9"/>
<feature type="domain" description="Cyclic nucleotide-binding" evidence="2">
    <location>
        <begin position="238"/>
        <end position="274"/>
    </location>
</feature>
<protein>
    <recommendedName>
        <fullName evidence="2">Cyclic nucleotide-binding domain-containing protein</fullName>
    </recommendedName>
</protein>
<gene>
    <name evidence="3" type="ORF">SPRG_05183</name>
</gene>
<dbReference type="InterPro" id="IPR014710">
    <property type="entry name" value="RmlC-like_jellyroll"/>
</dbReference>
<dbReference type="Gene3D" id="2.60.120.10">
    <property type="entry name" value="Jelly Rolls"/>
    <property type="match status" value="2"/>
</dbReference>
<dbReference type="SUPFAM" id="SSF51206">
    <property type="entry name" value="cAMP-binding domain-like"/>
    <property type="match status" value="2"/>
</dbReference>
<name>A0A067CGV9_SAPPC</name>